<name>T0HE81_9SPHN</name>
<dbReference type="PATRIC" id="fig|1096930.3.peg.3391"/>
<reference evidence="1 2" key="1">
    <citation type="journal article" date="2013" name="Genome Announc.">
        <title>Genome Sequence of Novosphingobium lindaniclasticum LE124T, Isolated from a Hexachlorocyclohexane Dumpsite.</title>
        <authorList>
            <person name="Saxena A."/>
            <person name="Nayyar N."/>
            <person name="Sangwan N."/>
            <person name="Kumari R."/>
            <person name="Khurana J.P."/>
            <person name="Lal R."/>
        </authorList>
    </citation>
    <scope>NUCLEOTIDE SEQUENCE [LARGE SCALE GENOMIC DNA]</scope>
    <source>
        <strain evidence="1 2">LE124</strain>
    </source>
</reference>
<evidence type="ECO:0000313" key="2">
    <source>
        <dbReference type="Proteomes" id="UP000015527"/>
    </source>
</evidence>
<evidence type="ECO:0000313" key="1">
    <source>
        <dbReference type="EMBL" id="EQB10408.1"/>
    </source>
</evidence>
<organism evidence="1 2">
    <name type="scientific">Novosphingobium lindaniclasticum LE124</name>
    <dbReference type="NCBI Taxonomy" id="1096930"/>
    <lineage>
        <taxon>Bacteria</taxon>
        <taxon>Pseudomonadati</taxon>
        <taxon>Pseudomonadota</taxon>
        <taxon>Alphaproteobacteria</taxon>
        <taxon>Sphingomonadales</taxon>
        <taxon>Sphingomonadaceae</taxon>
        <taxon>Novosphingobium</taxon>
    </lineage>
</organism>
<comment type="caution">
    <text evidence="1">The sequence shown here is derived from an EMBL/GenBank/DDBJ whole genome shotgun (WGS) entry which is preliminary data.</text>
</comment>
<keyword evidence="2" id="KW-1185">Reference proteome</keyword>
<gene>
    <name evidence="1" type="ORF">L284_17095</name>
</gene>
<proteinExistence type="predicted"/>
<dbReference type="EMBL" id="ATHL01000110">
    <property type="protein sequence ID" value="EQB10408.1"/>
    <property type="molecule type" value="Genomic_DNA"/>
</dbReference>
<dbReference type="Proteomes" id="UP000015527">
    <property type="component" value="Unassembled WGS sequence"/>
</dbReference>
<protein>
    <submittedName>
        <fullName evidence="1">Uncharacterized protein</fullName>
    </submittedName>
</protein>
<dbReference type="AlphaFoldDB" id="T0HE81"/>
<sequence>MKHDAIKEAAELLDRGRRLRDLRDASGDTGTPCFARYGAPRGYEGLVRPEITITEDDRAFLFDVLLSRIEDRLLELGVTPP</sequence>
<accession>T0HE81</accession>